<dbReference type="RefSeq" id="WP_207414991.1">
    <property type="nucleotide sequence ID" value="NZ_CP061177.1"/>
</dbReference>
<dbReference type="Proteomes" id="UP001518989">
    <property type="component" value="Unassembled WGS sequence"/>
</dbReference>
<gene>
    <name evidence="1" type="ORF">IAI61_00865</name>
</gene>
<evidence type="ECO:0000313" key="2">
    <source>
        <dbReference type="Proteomes" id="UP001518989"/>
    </source>
</evidence>
<evidence type="ECO:0000313" key="1">
    <source>
        <dbReference type="EMBL" id="MBO1077563.1"/>
    </source>
</evidence>
<accession>A0ABS3KJB4</accession>
<reference evidence="1 2" key="1">
    <citation type="submission" date="2020-09" db="EMBL/GenBank/DDBJ databases">
        <title>Roseomonas.</title>
        <authorList>
            <person name="Zhu W."/>
        </authorList>
    </citation>
    <scope>NUCLEOTIDE SEQUENCE [LARGE SCALE GENOMIC DNA]</scope>
    <source>
        <strain evidence="1 2">573</strain>
    </source>
</reference>
<protein>
    <submittedName>
        <fullName evidence="1">Uncharacterized protein</fullName>
    </submittedName>
</protein>
<dbReference type="EMBL" id="JACTNG010000001">
    <property type="protein sequence ID" value="MBO1077563.1"/>
    <property type="molecule type" value="Genomic_DNA"/>
</dbReference>
<name>A0ABS3KJB4_9PROT</name>
<organism evidence="1 2">
    <name type="scientific">Roseomonas haemaphysalidis</name>
    <dbReference type="NCBI Taxonomy" id="2768162"/>
    <lineage>
        <taxon>Bacteria</taxon>
        <taxon>Pseudomonadati</taxon>
        <taxon>Pseudomonadota</taxon>
        <taxon>Alphaproteobacteria</taxon>
        <taxon>Acetobacterales</taxon>
        <taxon>Roseomonadaceae</taxon>
        <taxon>Roseomonas</taxon>
    </lineage>
</organism>
<proteinExistence type="predicted"/>
<sequence length="93" mass="9335">MSVPPMPAPPSPDDSGWAAAAGQLSLALQPPAWPSFAPDAAAPPLVVIGHDYTGPGPAGDVDKAWTTGLPADDPFLRLLAGLAQGTPDAVWLG</sequence>
<comment type="caution">
    <text evidence="1">The sequence shown here is derived from an EMBL/GenBank/DDBJ whole genome shotgun (WGS) entry which is preliminary data.</text>
</comment>
<keyword evidence="2" id="KW-1185">Reference proteome</keyword>